<protein>
    <recommendedName>
        <fullName evidence="2">Phospholipid scramblase</fullName>
    </recommendedName>
</protein>
<dbReference type="PANTHER" id="PTHR23248">
    <property type="entry name" value="PHOSPHOLIPID SCRAMBLASE-RELATED"/>
    <property type="match status" value="1"/>
</dbReference>
<comment type="function">
    <text evidence="2">May mediate accelerated ATP-independent bidirectional transbilayer migration of phospholipids upon binding calcium ions that results in a loss of phospholipid asymmetry in the plasma membrane.</text>
</comment>
<dbReference type="Proteomes" id="UP000291343">
    <property type="component" value="Unassembled WGS sequence"/>
</dbReference>
<dbReference type="Pfam" id="PF03803">
    <property type="entry name" value="Scramblase"/>
    <property type="match status" value="1"/>
</dbReference>
<name>A0A482XN82_LAOST</name>
<comment type="cofactor">
    <cofactor evidence="2">
        <name>Ca(2+)</name>
        <dbReference type="ChEBI" id="CHEBI:29108"/>
    </cofactor>
</comment>
<evidence type="ECO:0000256" key="1">
    <source>
        <dbReference type="ARBA" id="ARBA00005350"/>
    </source>
</evidence>
<keyword evidence="2" id="KW-0106">Calcium</keyword>
<keyword evidence="2" id="KW-0449">Lipoprotein</keyword>
<evidence type="ECO:0000256" key="2">
    <source>
        <dbReference type="RuleBase" id="RU363116"/>
    </source>
</evidence>
<dbReference type="GO" id="GO:0017128">
    <property type="term" value="F:phospholipid scramblase activity"/>
    <property type="evidence" value="ECO:0007669"/>
    <property type="project" value="InterPro"/>
</dbReference>
<dbReference type="InterPro" id="IPR005552">
    <property type="entry name" value="Scramblase"/>
</dbReference>
<dbReference type="AlphaFoldDB" id="A0A482XN82"/>
<evidence type="ECO:0000313" key="3">
    <source>
        <dbReference type="EMBL" id="RZF47187.1"/>
    </source>
</evidence>
<dbReference type="EMBL" id="QKKF02004629">
    <property type="protein sequence ID" value="RZF47187.1"/>
    <property type="molecule type" value="Genomic_DNA"/>
</dbReference>
<proteinExistence type="inferred from homology"/>
<dbReference type="FunCoup" id="A0A482XN82">
    <property type="interactions" value="54"/>
</dbReference>
<keyword evidence="2" id="KW-0564">Palmitate</keyword>
<dbReference type="InParanoid" id="A0A482XN82"/>
<dbReference type="OrthoDB" id="444338at2759"/>
<gene>
    <name evidence="3" type="ORF">LSTR_LSTR004896</name>
</gene>
<comment type="caution">
    <text evidence="3">The sequence shown here is derived from an EMBL/GenBank/DDBJ whole genome shotgun (WGS) entry which is preliminary data.</text>
</comment>
<sequence length="294" mass="32946">MSQTQTTNGINALNSTISEHDSPTCLVDSSSPTMQDLDAKEYTEKAVIHIQPQNKNGTIRRPPPIPITGWQSLDVRELNPRWGLQLLTDKQQVLIQQTVEMDPLLTSIESENRYVVKVPQGETLFLGAESSAGWQRMLCGSSRAFTMHLIDITNQEALMMVRRLAPSVGCFVQKIDVYLPSGVFIGCIRQSPTVLIPYFTIENSSSNILFTMEGPKCCSCTMYTDANFQIKDENNVVGSIFHRWEDLAGSYGLLVTFPARNADPRTKALIMAAAFLLEYMFFEAQKRPKCSCFK</sequence>
<keyword evidence="4" id="KW-1185">Reference proteome</keyword>
<dbReference type="PANTHER" id="PTHR23248:SF4">
    <property type="entry name" value="PHOSPHOLIPID SCRAMBLASE"/>
    <property type="match status" value="1"/>
</dbReference>
<organism evidence="3 4">
    <name type="scientific">Laodelphax striatellus</name>
    <name type="common">Small brown planthopper</name>
    <name type="synonym">Delphax striatella</name>
    <dbReference type="NCBI Taxonomy" id="195883"/>
    <lineage>
        <taxon>Eukaryota</taxon>
        <taxon>Metazoa</taxon>
        <taxon>Ecdysozoa</taxon>
        <taxon>Arthropoda</taxon>
        <taxon>Hexapoda</taxon>
        <taxon>Insecta</taxon>
        <taxon>Pterygota</taxon>
        <taxon>Neoptera</taxon>
        <taxon>Paraneoptera</taxon>
        <taxon>Hemiptera</taxon>
        <taxon>Auchenorrhyncha</taxon>
        <taxon>Fulgoroidea</taxon>
        <taxon>Delphacidae</taxon>
        <taxon>Criomorphinae</taxon>
        <taxon>Laodelphax</taxon>
    </lineage>
</organism>
<dbReference type="GO" id="GO:0005886">
    <property type="term" value="C:plasma membrane"/>
    <property type="evidence" value="ECO:0007669"/>
    <property type="project" value="TreeGrafter"/>
</dbReference>
<accession>A0A482XN82</accession>
<reference evidence="3 4" key="1">
    <citation type="journal article" date="2017" name="Gigascience">
        <title>Genome sequence of the small brown planthopper, Laodelphax striatellus.</title>
        <authorList>
            <person name="Zhu J."/>
            <person name="Jiang F."/>
            <person name="Wang X."/>
            <person name="Yang P."/>
            <person name="Bao Y."/>
            <person name="Zhao W."/>
            <person name="Wang W."/>
            <person name="Lu H."/>
            <person name="Wang Q."/>
            <person name="Cui N."/>
            <person name="Li J."/>
            <person name="Chen X."/>
            <person name="Luo L."/>
            <person name="Yu J."/>
            <person name="Kang L."/>
            <person name="Cui F."/>
        </authorList>
    </citation>
    <scope>NUCLEOTIDE SEQUENCE [LARGE SCALE GENOMIC DNA]</scope>
    <source>
        <strain evidence="3">Lst14</strain>
    </source>
</reference>
<comment type="similarity">
    <text evidence="1 2">Belongs to the phospholipid scramblase family.</text>
</comment>
<evidence type="ECO:0000313" key="4">
    <source>
        <dbReference type="Proteomes" id="UP000291343"/>
    </source>
</evidence>